<proteinExistence type="predicted"/>
<feature type="transmembrane region" description="Helical" evidence="1">
    <location>
        <begin position="21"/>
        <end position="40"/>
    </location>
</feature>
<keyword evidence="1" id="KW-1133">Transmembrane helix</keyword>
<evidence type="ECO:0000256" key="1">
    <source>
        <dbReference type="SAM" id="Phobius"/>
    </source>
</evidence>
<evidence type="ECO:0000313" key="4">
    <source>
        <dbReference type="Proteomes" id="UP000198859"/>
    </source>
</evidence>
<dbReference type="EMBL" id="LT629757">
    <property type="protein sequence ID" value="SDS15273.1"/>
    <property type="molecule type" value="Genomic_DNA"/>
</dbReference>
<gene>
    <name evidence="3" type="ORF">SAMN04488570_1249</name>
</gene>
<dbReference type="PANTHER" id="PTHR21248:SF22">
    <property type="entry name" value="PHOSPHOLIPASE D"/>
    <property type="match status" value="1"/>
</dbReference>
<feature type="domain" description="PLD phosphodiesterase" evidence="2">
    <location>
        <begin position="336"/>
        <end position="363"/>
    </location>
</feature>
<keyword evidence="1" id="KW-0812">Transmembrane</keyword>
<dbReference type="CDD" id="cd09112">
    <property type="entry name" value="PLDc_CLS_2"/>
    <property type="match status" value="1"/>
</dbReference>
<dbReference type="CDD" id="cd09110">
    <property type="entry name" value="PLDc_CLS_1"/>
    <property type="match status" value="1"/>
</dbReference>
<protein>
    <submittedName>
        <fullName evidence="3">Cardiolipin synthase</fullName>
    </submittedName>
</protein>
<dbReference type="PANTHER" id="PTHR21248">
    <property type="entry name" value="CARDIOLIPIN SYNTHASE"/>
    <property type="match status" value="1"/>
</dbReference>
<dbReference type="PROSITE" id="PS50035">
    <property type="entry name" value="PLD"/>
    <property type="match status" value="2"/>
</dbReference>
<dbReference type="Gene3D" id="3.30.870.10">
    <property type="entry name" value="Endonuclease Chain A"/>
    <property type="match status" value="2"/>
</dbReference>
<name>A0A1H1PVX7_9ACTN</name>
<feature type="domain" description="PLD phosphodiesterase" evidence="2">
    <location>
        <begin position="164"/>
        <end position="191"/>
    </location>
</feature>
<evidence type="ECO:0000259" key="2">
    <source>
        <dbReference type="PROSITE" id="PS50035"/>
    </source>
</evidence>
<dbReference type="GO" id="GO:0032049">
    <property type="term" value="P:cardiolipin biosynthetic process"/>
    <property type="evidence" value="ECO:0007669"/>
    <property type="project" value="UniProtKB-ARBA"/>
</dbReference>
<dbReference type="STRING" id="642780.SAMN04488570_1249"/>
<evidence type="ECO:0000313" key="3">
    <source>
        <dbReference type="EMBL" id="SDS15273.1"/>
    </source>
</evidence>
<reference evidence="4" key="1">
    <citation type="submission" date="2016-10" db="EMBL/GenBank/DDBJ databases">
        <authorList>
            <person name="Varghese N."/>
            <person name="Submissions S."/>
        </authorList>
    </citation>
    <scope>NUCLEOTIDE SEQUENCE [LARGE SCALE GENOMIC DNA]</scope>
    <source>
        <strain evidence="4">DSM 22127</strain>
    </source>
</reference>
<dbReference type="GO" id="GO:0030572">
    <property type="term" value="F:phosphatidyltransferase activity"/>
    <property type="evidence" value="ECO:0007669"/>
    <property type="project" value="UniProtKB-ARBA"/>
</dbReference>
<dbReference type="AlphaFoldDB" id="A0A1H1PVX7"/>
<organism evidence="3 4">
    <name type="scientific">Nocardioides scoriae</name>
    <dbReference type="NCBI Taxonomy" id="642780"/>
    <lineage>
        <taxon>Bacteria</taxon>
        <taxon>Bacillati</taxon>
        <taxon>Actinomycetota</taxon>
        <taxon>Actinomycetes</taxon>
        <taxon>Propionibacteriales</taxon>
        <taxon>Nocardioidaceae</taxon>
        <taxon>Nocardioides</taxon>
    </lineage>
</organism>
<dbReference type="Pfam" id="PF13091">
    <property type="entry name" value="PLDc_2"/>
    <property type="match status" value="2"/>
</dbReference>
<dbReference type="InterPro" id="IPR025202">
    <property type="entry name" value="PLD-like_dom"/>
</dbReference>
<sequence length="423" mass="48635">MQRRHLPLVNMSHPVAMLARRFVMVTFGIPVLIALGMSLVDSYRRRGKKPKPFPTRTAAETPVGSGTVTTYTYGQDLYDDMLRAIEGAQRLVLLETYIWKGDALGQRFKKAIIDAADRGVEVRVIYDQLANLVVRPPFKHFPPQVKVLVYPVYSAGWRFFDLSRYGRDHRKILVVDDEVGFVGGYNLGSAYATEWRDTHCRITGPGVSDLTRAFADFWNLHREKRFRRSESPMLVSAPSAWEPRIRVHRNLPRLWMFPIRSMYLEAINRAQTNVWMTHAYFIPDESFVEALLMASRRGVDVRLLLPAKSNHIVADWISRGYFRRMLDAGVGIHRFRDAMVHAKTATIDGSWTTIGTANVDRLSMSGNYEINVEIIDESLAAEMERIFETDLTNSLPLTLHEWEARDVYSRFTEFVLKPLRPLL</sequence>
<dbReference type="Proteomes" id="UP000198859">
    <property type="component" value="Chromosome I"/>
</dbReference>
<accession>A0A1H1PVX7</accession>
<dbReference type="SMART" id="SM00155">
    <property type="entry name" value="PLDc"/>
    <property type="match status" value="2"/>
</dbReference>
<keyword evidence="1" id="KW-0472">Membrane</keyword>
<keyword evidence="4" id="KW-1185">Reference proteome</keyword>
<dbReference type="SUPFAM" id="SSF56024">
    <property type="entry name" value="Phospholipase D/nuclease"/>
    <property type="match status" value="2"/>
</dbReference>
<dbReference type="InterPro" id="IPR001736">
    <property type="entry name" value="PLipase_D/transphosphatidylase"/>
</dbReference>